<dbReference type="Proteomes" id="UP000019364">
    <property type="component" value="Unassembled WGS sequence"/>
</dbReference>
<proteinExistence type="predicted"/>
<dbReference type="EMBL" id="BAVZ01000005">
    <property type="protein sequence ID" value="GAF08173.1"/>
    <property type="molecule type" value="Genomic_DNA"/>
</dbReference>
<keyword evidence="1" id="KW-0449">Lipoprotein</keyword>
<dbReference type="eggNOG" id="COG2834">
    <property type="taxonomic scope" value="Bacteria"/>
</dbReference>
<evidence type="ECO:0000313" key="2">
    <source>
        <dbReference type="Proteomes" id="UP000019364"/>
    </source>
</evidence>
<protein>
    <submittedName>
        <fullName evidence="1">Outer membrane lipoprotein receptor</fullName>
    </submittedName>
</protein>
<keyword evidence="2" id="KW-1185">Reference proteome</keyword>
<organism evidence="1 2">
    <name type="scientific">Paenibacillus pini JCM 16418</name>
    <dbReference type="NCBI Taxonomy" id="1236976"/>
    <lineage>
        <taxon>Bacteria</taxon>
        <taxon>Bacillati</taxon>
        <taxon>Bacillota</taxon>
        <taxon>Bacilli</taxon>
        <taxon>Bacillales</taxon>
        <taxon>Paenibacillaceae</taxon>
        <taxon>Paenibacillus</taxon>
    </lineage>
</organism>
<sequence>MYIHPSACHASLHNVTKSLIDMYHQFKTSAKGDDVMRRISWVLAMILCVTVVLAGCGKKDATAVVKDLNDVADTLQSKQGSYKGSGTMTLYTGEKPQDYQVEVWYQNPSYYRISLANAQKDVKQIVLRNDEGVFVLTPSLNKSFRFQSDWPDNQGQVYLYQTLVRGILSDNTRQFVNDKDSYVFDVAANYHSPSLVRQKIWLNKDNYAPKQVQVSDSEAHVVVEVKFTQFDFDAKFDKDSFDMKRNMSAMNDSSIGTVAQVDENGNLIDVDGMATGDDDSTDTPVTKELGDFGLIIPDYVPAGVKVKDTNKLENSSNHTALLRYDGTYQYTIMESRPLDRAVSLTSGTVVDLGFTAGLLTGDEQQTLTWMNDQGVEFRITSANLPVSEMSQIAASLEAQSGK</sequence>
<dbReference type="InterPro" id="IPR052944">
    <property type="entry name" value="Sporulation_related"/>
</dbReference>
<dbReference type="PANTHER" id="PTHR37507">
    <property type="entry name" value="SPORULATION PROTEIN YDCC"/>
    <property type="match status" value="1"/>
</dbReference>
<dbReference type="PANTHER" id="PTHR37507:SF2">
    <property type="entry name" value="SPORULATION PROTEIN YDCC"/>
    <property type="match status" value="1"/>
</dbReference>
<dbReference type="SUPFAM" id="SSF89392">
    <property type="entry name" value="Prokaryotic lipoproteins and lipoprotein localization factors"/>
    <property type="match status" value="1"/>
</dbReference>
<accession>W7YKG5</accession>
<dbReference type="InterPro" id="IPR029046">
    <property type="entry name" value="LolA/LolB/LppX"/>
</dbReference>
<keyword evidence="1" id="KW-0675">Receptor</keyword>
<comment type="caution">
    <text evidence="1">The sequence shown here is derived from an EMBL/GenBank/DDBJ whole genome shotgun (WGS) entry which is preliminary data.</text>
</comment>
<dbReference type="STRING" id="1236976.JCM16418_2213"/>
<dbReference type="Gene3D" id="2.50.20.10">
    <property type="entry name" value="Lipoprotein localisation LolA/LolB/LppX"/>
    <property type="match status" value="1"/>
</dbReference>
<gene>
    <name evidence="1" type="ORF">JCM16418_2213</name>
</gene>
<evidence type="ECO:0000313" key="1">
    <source>
        <dbReference type="EMBL" id="GAF08173.1"/>
    </source>
</evidence>
<name>W7YKG5_9BACL</name>
<dbReference type="AlphaFoldDB" id="W7YKG5"/>
<reference evidence="1 2" key="1">
    <citation type="journal article" date="2014" name="Genome Announc.">
        <title>Draft Genome Sequence of Paenibacillus pini JCM 16418T, Isolated from the Rhizosphere of Pine Tree.</title>
        <authorList>
            <person name="Yuki M."/>
            <person name="Oshima K."/>
            <person name="Suda W."/>
            <person name="Oshida Y."/>
            <person name="Kitamura K."/>
            <person name="Iida Y."/>
            <person name="Hattori M."/>
            <person name="Ohkuma M."/>
        </authorList>
    </citation>
    <scope>NUCLEOTIDE SEQUENCE [LARGE SCALE GENOMIC DNA]</scope>
    <source>
        <strain evidence="1 2">JCM 16418</strain>
    </source>
</reference>